<sequence length="597" mass="66132">MGGIREMLRNKAVYLAGIIKNTVRPQPGDGLAKVEVSDNVQAVERNTPHVSEPDDVQVSHKQTQNCSLSAAKTTRTGRIIRDRLQSADERSAKRAAAAESEYRLALAKRAALQREKQLMTFTEKRIAKHRAQRALKAPRRVREEQAGLDRILAEIYGSSPSSPKLAHDISFYENQTFEESRQYSHERLMEILGPERMQAPLLPSGHNPVDPVIDEYYRQVATNNILEQWEAQKAEMRQQAEEQQRLAAEEEVARFKTQVLLDHYRAIYIDRLERLALYGPHLDLGIDMLEEALHTNNMAKAAIVVRDLTHQILLPVHGLLLECDREIPLEEIGAEKLKSVWPVQRLEAMYTYLKGQPNLPCQIIDMLQGIETISKALANPTPFPDPFARKPVRVNAPVYANEASSNIPPLNNGPPEQGLPTEGFSTLGAASAPAGSGFSKLVAATAEKASEEQKTSFPPASSNFAQLLAAAAEKVKSAQHQSSTTPAPSCSPARTAVLDYIATDNMYFDTEIADLVKNNVVVGVHRRQATDCLTQLLDCARGEEAMLGPMDAGNYRTQIETCVAKINALPSSARLNRDTQALRKLCGRALKLWAVYA</sequence>
<name>R0K5H7_EXST2</name>
<accession>R0K5H7</accession>
<evidence type="ECO:0000256" key="1">
    <source>
        <dbReference type="SAM" id="Coils"/>
    </source>
</evidence>
<protein>
    <submittedName>
        <fullName evidence="3">Uncharacterized protein</fullName>
    </submittedName>
</protein>
<dbReference type="Proteomes" id="UP000016935">
    <property type="component" value="Unassembled WGS sequence"/>
</dbReference>
<reference evidence="3 4" key="2">
    <citation type="journal article" date="2013" name="PLoS Genet.">
        <title>Comparative genome structure, secondary metabolite, and effector coding capacity across Cochliobolus pathogens.</title>
        <authorList>
            <person name="Condon B.J."/>
            <person name="Leng Y."/>
            <person name="Wu D."/>
            <person name="Bushley K.E."/>
            <person name="Ohm R.A."/>
            <person name="Otillar R."/>
            <person name="Martin J."/>
            <person name="Schackwitz W."/>
            <person name="Grimwood J."/>
            <person name="MohdZainudin N."/>
            <person name="Xue C."/>
            <person name="Wang R."/>
            <person name="Manning V.A."/>
            <person name="Dhillon B."/>
            <person name="Tu Z.J."/>
            <person name="Steffenson B.J."/>
            <person name="Salamov A."/>
            <person name="Sun H."/>
            <person name="Lowry S."/>
            <person name="LaButti K."/>
            <person name="Han J."/>
            <person name="Copeland A."/>
            <person name="Lindquist E."/>
            <person name="Barry K."/>
            <person name="Schmutz J."/>
            <person name="Baker S.E."/>
            <person name="Ciuffetti L.M."/>
            <person name="Grigoriev I.V."/>
            <person name="Zhong S."/>
            <person name="Turgeon B.G."/>
        </authorList>
    </citation>
    <scope>NUCLEOTIDE SEQUENCE [LARGE SCALE GENOMIC DNA]</scope>
    <source>
        <strain evidence="4">28A</strain>
    </source>
</reference>
<evidence type="ECO:0000313" key="4">
    <source>
        <dbReference type="Proteomes" id="UP000016935"/>
    </source>
</evidence>
<dbReference type="OrthoDB" id="3798353at2759"/>
<dbReference type="GeneID" id="19403166"/>
<evidence type="ECO:0000256" key="2">
    <source>
        <dbReference type="SAM" id="MobiDB-lite"/>
    </source>
</evidence>
<keyword evidence="1" id="KW-0175">Coiled coil</keyword>
<dbReference type="EMBL" id="KB908548">
    <property type="protein sequence ID" value="EOA88293.1"/>
    <property type="molecule type" value="Genomic_DNA"/>
</dbReference>
<proteinExistence type="predicted"/>
<organism evidence="3 4">
    <name type="scientific">Exserohilum turcicum (strain 28A)</name>
    <name type="common">Northern leaf blight fungus</name>
    <name type="synonym">Setosphaeria turcica</name>
    <dbReference type="NCBI Taxonomy" id="671987"/>
    <lineage>
        <taxon>Eukaryota</taxon>
        <taxon>Fungi</taxon>
        <taxon>Dikarya</taxon>
        <taxon>Ascomycota</taxon>
        <taxon>Pezizomycotina</taxon>
        <taxon>Dothideomycetes</taxon>
        <taxon>Pleosporomycetidae</taxon>
        <taxon>Pleosporales</taxon>
        <taxon>Pleosporineae</taxon>
        <taxon>Pleosporaceae</taxon>
        <taxon>Exserohilum</taxon>
    </lineage>
</organism>
<feature type="region of interest" description="Disordered" evidence="2">
    <location>
        <begin position="405"/>
        <end position="424"/>
    </location>
</feature>
<dbReference type="HOGENOM" id="CLU_433447_0_0_1"/>
<reference evidence="3 4" key="1">
    <citation type="journal article" date="2012" name="PLoS Pathog.">
        <title>Diverse lifestyles and strategies of plant pathogenesis encoded in the genomes of eighteen Dothideomycetes fungi.</title>
        <authorList>
            <person name="Ohm R.A."/>
            <person name="Feau N."/>
            <person name="Henrissat B."/>
            <person name="Schoch C.L."/>
            <person name="Horwitz B.A."/>
            <person name="Barry K.W."/>
            <person name="Condon B.J."/>
            <person name="Copeland A.C."/>
            <person name="Dhillon B."/>
            <person name="Glaser F."/>
            <person name="Hesse C.N."/>
            <person name="Kosti I."/>
            <person name="LaButti K."/>
            <person name="Lindquist E.A."/>
            <person name="Lucas S."/>
            <person name="Salamov A.A."/>
            <person name="Bradshaw R.E."/>
            <person name="Ciuffetti L."/>
            <person name="Hamelin R.C."/>
            <person name="Kema G.H.J."/>
            <person name="Lawrence C."/>
            <person name="Scott J.A."/>
            <person name="Spatafora J.W."/>
            <person name="Turgeon B.G."/>
            <person name="de Wit P.J.G.M."/>
            <person name="Zhong S."/>
            <person name="Goodwin S.B."/>
            <person name="Grigoriev I.V."/>
        </authorList>
    </citation>
    <scope>NUCLEOTIDE SEQUENCE [LARGE SCALE GENOMIC DNA]</scope>
    <source>
        <strain evidence="4">28A</strain>
    </source>
</reference>
<dbReference type="RefSeq" id="XP_008024070.1">
    <property type="nucleotide sequence ID" value="XM_008025879.1"/>
</dbReference>
<evidence type="ECO:0000313" key="3">
    <source>
        <dbReference type="EMBL" id="EOA88293.1"/>
    </source>
</evidence>
<dbReference type="eggNOG" id="ENOG502RH40">
    <property type="taxonomic scope" value="Eukaryota"/>
</dbReference>
<feature type="coiled-coil region" evidence="1">
    <location>
        <begin position="95"/>
        <end position="132"/>
    </location>
</feature>
<gene>
    <name evidence="3" type="ORF">SETTUDRAFT_27748</name>
</gene>
<feature type="coiled-coil region" evidence="1">
    <location>
        <begin position="226"/>
        <end position="258"/>
    </location>
</feature>
<dbReference type="AlphaFoldDB" id="R0K5H7"/>
<keyword evidence="4" id="KW-1185">Reference proteome</keyword>